<reference evidence="2" key="1">
    <citation type="submission" date="2020-04" db="EMBL/GenBank/DDBJ databases">
        <authorList>
            <person name="Zhang T."/>
        </authorList>
    </citation>
    <scope>NUCLEOTIDE SEQUENCE</scope>
    <source>
        <strain evidence="2">HKST-UBA12</strain>
    </source>
</reference>
<reference evidence="2" key="2">
    <citation type="journal article" date="2021" name="Microbiome">
        <title>Successional dynamics and alternative stable states in a saline activated sludge microbial community over 9 years.</title>
        <authorList>
            <person name="Wang Y."/>
            <person name="Ye J."/>
            <person name="Ju F."/>
            <person name="Liu L."/>
            <person name="Boyd J.A."/>
            <person name="Deng Y."/>
            <person name="Parks D.H."/>
            <person name="Jiang X."/>
            <person name="Yin X."/>
            <person name="Woodcroft B.J."/>
            <person name="Tyson G.W."/>
            <person name="Hugenholtz P."/>
            <person name="Polz M.F."/>
            <person name="Zhang T."/>
        </authorList>
    </citation>
    <scope>NUCLEOTIDE SEQUENCE</scope>
    <source>
        <strain evidence="2">HKST-UBA12</strain>
    </source>
</reference>
<comment type="caution">
    <text evidence="2">The sequence shown here is derived from an EMBL/GenBank/DDBJ whole genome shotgun (WGS) entry which is preliminary data.</text>
</comment>
<organism evidence="2 3">
    <name type="scientific">Candidatus Dojkabacteria bacterium</name>
    <dbReference type="NCBI Taxonomy" id="2099670"/>
    <lineage>
        <taxon>Bacteria</taxon>
        <taxon>Candidatus Dojkabacteria</taxon>
    </lineage>
</organism>
<name>A0A955I5K6_9BACT</name>
<evidence type="ECO:0000313" key="2">
    <source>
        <dbReference type="EMBL" id="MCA9379001.1"/>
    </source>
</evidence>
<feature type="compositionally biased region" description="Polar residues" evidence="1">
    <location>
        <begin position="11"/>
        <end position="24"/>
    </location>
</feature>
<proteinExistence type="predicted"/>
<evidence type="ECO:0000313" key="3">
    <source>
        <dbReference type="Proteomes" id="UP000760819"/>
    </source>
</evidence>
<accession>A0A955I5K6</accession>
<feature type="region of interest" description="Disordered" evidence="1">
    <location>
        <begin position="1"/>
        <end position="24"/>
    </location>
</feature>
<dbReference type="EMBL" id="JAGQLI010000056">
    <property type="protein sequence ID" value="MCA9379001.1"/>
    <property type="molecule type" value="Genomic_DNA"/>
</dbReference>
<dbReference type="Proteomes" id="UP000760819">
    <property type="component" value="Unassembled WGS sequence"/>
</dbReference>
<dbReference type="AlphaFoldDB" id="A0A955I5K6"/>
<gene>
    <name evidence="2" type="ORF">KC640_01100</name>
</gene>
<evidence type="ECO:0000256" key="1">
    <source>
        <dbReference type="SAM" id="MobiDB-lite"/>
    </source>
</evidence>
<sequence>MQISLVGKKPTVTQGKNQQDAPLQVSSDSRWAKWWQRYGATDEQLILIVLGMIPQLELHLLGLMQQAFNNGEVLALERKVRELNLVSDEVSDFYELAYREKTGRTFGDEVGKYLDELTSELEKIENDQDLVDQLIALDKLPDAESAEKLVDIIIDKLGIK</sequence>
<protein>
    <submittedName>
        <fullName evidence="2">Uncharacterized protein</fullName>
    </submittedName>
</protein>